<feature type="domain" description="SLH" evidence="8">
    <location>
        <begin position="1454"/>
        <end position="1514"/>
    </location>
</feature>
<evidence type="ECO:0000256" key="4">
    <source>
        <dbReference type="ARBA" id="ARBA00023277"/>
    </source>
</evidence>
<dbReference type="Pfam" id="PF19789">
    <property type="entry name" value="DUF6273"/>
    <property type="match status" value="1"/>
</dbReference>
<evidence type="ECO:0000256" key="3">
    <source>
        <dbReference type="ARBA" id="ARBA00023001"/>
    </source>
</evidence>
<evidence type="ECO:0000256" key="2">
    <source>
        <dbReference type="ARBA" id="ARBA00022737"/>
    </source>
</evidence>
<sequence length="1639" mass="173789">MRKQVKKRIAIMLAFLLIMSLLPEWLGGKAHAAAIYIIDTVAGTGTGGFSGDGGPAIAAQLKNPYGVAVDSSGNLYIVDYENSRIRKVDASGTISTVAGTGSAGFSGDGGPATAAELNYPMGVAVDNSGNLYISDTVNCRIRKVDASGTISTVAGTGVFGYSGDGGSAISAKLSYPSGMTTDKDGNVYFVDQSNHRIRKIDASGTISTVAGTGIAGDSGDGGSAASAELRSPTGVALDDSGNLYIADFTNNRIRKVDRSGIISTVAGTGSVGYSGDGGPATSAQLTYPSGVAVDRYGQLYIADAGNYSIRKVDASGTISTIAGTGIQGYSGDGGAASSAQFFNPFSLAAANNGELYIADVFNQRVRKLSLGAQTVEAFADSHNPEVGANVNNTITIFVKNANGLTDTTFSGEHEVTISGYLQAPDNSYGSLNGTALSASPNTIGVMFNNGAATVKLKLNKAGEQTIALSVADVASPQTNPLIITPRAGSAASMELTTDIKAPASNGGAFAQQPVVTLLDAYGNKSAGDNSTVVTVKKKDSGAWNLTGTTTAAASSGSVTFTDLGATSGAAVTGAQLRFEADGLPPIESTTVALPWEAPKVARVGDLPVGTKIRDNREWDYFTAGSIEAGLSDAEVYKTAPINWVLVDKDKYERGTSLFISEEIVAETNEVIKEGMMKPWSLSPVRGWLRESFYPAFSATFRNAISITSYPNLSEGDGLQEETFFILAASELISVYGEDQYVIPYFKNANDRKASGNESEYYWTRSQNSLFSYLYYLVNNASGDLRIKSGNLKVGVRPVVNLKADTLVEGPFIDSANGSAYYQLVQEPYEAIAELEASEVQAGSEVNIRFEVHDEDGSINTSFNEPAEVTLKGYEAAPDGTAGSFGGETLSGAQKTIQVQFRDGVATVPLVLHAALQQTLHFHIKGLLEPNVEPIVVQPEPRAAKNLKLQADSTGFDDRTGLFDPQPIVWLVDDYGNLSKDNATPVRVSKMGIENWRLTGTTIKIAENGMVIFEDLGASYTGDVKGARLQFDALGLNSTVTSSMIHLPALAIIGLINGSFDKNPVNQTDVTTTVTLNGNTLISIKNGADELTADEDYTLVGNTLTIRKEYLAQQSVGSLTLTFAFSAGSPQTLNIPIVDTTPQEQDTGVPQWPDGSKLAASDITQTSMRLSWPTATDNVGVIGYRIFMNGAERMTVSGSVYETIIDGLSADTTYTFRVTAYDTAGNESAPGLSIKVTTLPKQPEPDIETPTWSEDSELIVSSVTRTSVQLSWPKATDNVGVTGYRIYMNGTEHMTVSGSIYGTSIDSLSANTMYTFKVTAYDAAGNESEFGLSRTVRTLARSSSSSGGGLSSNASLKTFEIWTDGQRLSLTPSFTMETYSYRARTEAKQIEVRATVDHTAAKATWQEQTISDGIQIELEEGENIIPITVQAEDGSRRTYTLVIEKVVPEPQEPKPSAASLIDIEGHWAENDINRAAANGIVNGYPDGAFKPNNPVTRAEFTVMLAGALKLKGEVSSLTFTDNDQIGRWAITAVEQVVQAGIVNGYEDGSFRPNDYISRAEMAAMIARALKKEINANAFTDFADDEAIPQWAKGAIKATRTLGIVDGRGSNQFAPNETATRGEATVMLLRMLKQLESDRAG</sequence>
<dbReference type="PANTHER" id="PTHR46388">
    <property type="entry name" value="NHL REPEAT-CONTAINING PROTEIN 2"/>
    <property type="match status" value="1"/>
</dbReference>
<gene>
    <name evidence="9" type="primary">chiA1</name>
    <name evidence="9" type="ORF">SK3146_05236</name>
</gene>
<feature type="repeat" description="NHL" evidence="6">
    <location>
        <begin position="60"/>
        <end position="91"/>
    </location>
</feature>
<keyword evidence="9" id="KW-0326">Glycosidase</keyword>
<dbReference type="PROSITE" id="PS51272">
    <property type="entry name" value="SLH"/>
    <property type="match status" value="3"/>
</dbReference>
<dbReference type="Pfam" id="PF12733">
    <property type="entry name" value="Cadherin-like"/>
    <property type="match status" value="1"/>
</dbReference>
<dbReference type="PANTHER" id="PTHR46388:SF2">
    <property type="entry name" value="NHL REPEAT-CONTAINING PROTEIN 2"/>
    <property type="match status" value="1"/>
</dbReference>
<dbReference type="SMART" id="SM00060">
    <property type="entry name" value="FN3"/>
    <property type="match status" value="2"/>
</dbReference>
<dbReference type="Pfam" id="PF03442">
    <property type="entry name" value="CBM_X2"/>
    <property type="match status" value="1"/>
</dbReference>
<dbReference type="EMBL" id="CP027059">
    <property type="protein sequence ID" value="UQZ85945.1"/>
    <property type="molecule type" value="Genomic_DNA"/>
</dbReference>
<dbReference type="InterPro" id="IPR001119">
    <property type="entry name" value="SLH_dom"/>
</dbReference>
<reference evidence="9" key="2">
    <citation type="journal article" date="2021" name="J Anim Sci Technol">
        <title>Complete genome sequence of Paenibacillus konkukensis sp. nov. SK3146 as a potential probiotic strain.</title>
        <authorList>
            <person name="Jung H.I."/>
            <person name="Park S."/>
            <person name="Niu K.M."/>
            <person name="Lee S.W."/>
            <person name="Kothari D."/>
            <person name="Yi K.J."/>
            <person name="Kim S.K."/>
        </authorList>
    </citation>
    <scope>NUCLEOTIDE SEQUENCE</scope>
    <source>
        <strain evidence="9">SK3146</strain>
    </source>
</reference>
<feature type="domain" description="SLH" evidence="8">
    <location>
        <begin position="1580"/>
        <end position="1639"/>
    </location>
</feature>
<keyword evidence="2" id="KW-0677">Repeat</keyword>
<evidence type="ECO:0000259" key="8">
    <source>
        <dbReference type="PROSITE" id="PS51272"/>
    </source>
</evidence>
<dbReference type="Proteomes" id="UP001057134">
    <property type="component" value="Chromosome"/>
</dbReference>
<keyword evidence="10" id="KW-1185">Reference proteome</keyword>
<keyword evidence="9" id="KW-0378">Hydrolase</keyword>
<dbReference type="SUPFAM" id="SSF101898">
    <property type="entry name" value="NHL repeat"/>
    <property type="match status" value="1"/>
</dbReference>
<dbReference type="Gene3D" id="2.120.10.30">
    <property type="entry name" value="TolB, C-terminal domain"/>
    <property type="match status" value="3"/>
</dbReference>
<dbReference type="InterPro" id="IPR011042">
    <property type="entry name" value="6-blade_b-propeller_TolB-like"/>
</dbReference>
<dbReference type="InterPro" id="IPR036116">
    <property type="entry name" value="FN3_sf"/>
</dbReference>
<keyword evidence="1" id="KW-0732">Signal</keyword>
<dbReference type="InterPro" id="IPR025883">
    <property type="entry name" value="Cadherin-like_domain"/>
</dbReference>
<dbReference type="InterPro" id="IPR056822">
    <property type="entry name" value="TEN_NHL"/>
</dbReference>
<name>A0ABY4RVU7_9BACL</name>
<dbReference type="CDD" id="cd14953">
    <property type="entry name" value="NHL_like_1"/>
    <property type="match status" value="1"/>
</dbReference>
<evidence type="ECO:0000256" key="5">
    <source>
        <dbReference type="ARBA" id="ARBA00023326"/>
    </source>
</evidence>
<evidence type="ECO:0000256" key="6">
    <source>
        <dbReference type="PROSITE-ProRule" id="PRU00504"/>
    </source>
</evidence>
<evidence type="ECO:0000256" key="1">
    <source>
        <dbReference type="ARBA" id="ARBA00022729"/>
    </source>
</evidence>
<dbReference type="InterPro" id="IPR001258">
    <property type="entry name" value="NHL_repeat"/>
</dbReference>
<dbReference type="Gene3D" id="2.60.40.10">
    <property type="entry name" value="Immunoglobulins"/>
    <property type="match status" value="3"/>
</dbReference>
<organism evidence="9 10">
    <name type="scientific">Paenibacillus konkukensis</name>
    <dbReference type="NCBI Taxonomy" id="2020716"/>
    <lineage>
        <taxon>Bacteria</taxon>
        <taxon>Bacillati</taxon>
        <taxon>Bacillota</taxon>
        <taxon>Bacilli</taxon>
        <taxon>Bacillales</taxon>
        <taxon>Paenibacillaceae</taxon>
        <taxon>Paenibacillus</taxon>
    </lineage>
</organism>
<dbReference type="CDD" id="cd00063">
    <property type="entry name" value="FN3"/>
    <property type="match status" value="2"/>
</dbReference>
<dbReference type="InterPro" id="IPR003961">
    <property type="entry name" value="FN3_dom"/>
</dbReference>
<feature type="repeat" description="NHL" evidence="6">
    <location>
        <begin position="228"/>
        <end position="259"/>
    </location>
</feature>
<feature type="repeat" description="NHL" evidence="6">
    <location>
        <begin position="104"/>
        <end position="147"/>
    </location>
</feature>
<dbReference type="Pfam" id="PF25021">
    <property type="entry name" value="TEN_NHL"/>
    <property type="match status" value="5"/>
</dbReference>
<dbReference type="InterPro" id="IPR005102">
    <property type="entry name" value="Carbo-bd_X2"/>
</dbReference>
<dbReference type="InterPro" id="IPR014756">
    <property type="entry name" value="Ig_E-set"/>
</dbReference>
<dbReference type="Pfam" id="PF00395">
    <property type="entry name" value="SLH"/>
    <property type="match status" value="3"/>
</dbReference>
<dbReference type="Pfam" id="PF00041">
    <property type="entry name" value="fn3"/>
    <property type="match status" value="2"/>
</dbReference>
<keyword evidence="3" id="KW-0136">Cellulose degradation</keyword>
<reference evidence="9" key="1">
    <citation type="submission" date="2018-02" db="EMBL/GenBank/DDBJ databases">
        <authorList>
            <person name="Kim S.-K."/>
            <person name="Jung H.-I."/>
            <person name="Lee S.-W."/>
        </authorList>
    </citation>
    <scope>NUCLEOTIDE SEQUENCE</scope>
    <source>
        <strain evidence="9">SK3146</strain>
    </source>
</reference>
<dbReference type="SUPFAM" id="SSF49265">
    <property type="entry name" value="Fibronectin type III"/>
    <property type="match status" value="1"/>
</dbReference>
<dbReference type="InterPro" id="IPR013783">
    <property type="entry name" value="Ig-like_fold"/>
</dbReference>
<proteinExistence type="predicted"/>
<dbReference type="InterPro" id="IPR000033">
    <property type="entry name" value="LDLR_classB_rpt"/>
</dbReference>
<dbReference type="PROSITE" id="PS50853">
    <property type="entry name" value="FN3"/>
    <property type="match status" value="2"/>
</dbReference>
<dbReference type="GO" id="GO:0008843">
    <property type="term" value="F:endochitinase activity"/>
    <property type="evidence" value="ECO:0007669"/>
    <property type="project" value="UniProtKB-EC"/>
</dbReference>
<evidence type="ECO:0000313" key="10">
    <source>
        <dbReference type="Proteomes" id="UP001057134"/>
    </source>
</evidence>
<dbReference type="SMART" id="SM00135">
    <property type="entry name" value="LY"/>
    <property type="match status" value="5"/>
</dbReference>
<accession>A0ABY4RVU7</accession>
<evidence type="ECO:0000259" key="7">
    <source>
        <dbReference type="PROSITE" id="PS50853"/>
    </source>
</evidence>
<dbReference type="EC" id="3.2.1.14" evidence="9"/>
<dbReference type="PROSITE" id="PS51125">
    <property type="entry name" value="NHL"/>
    <property type="match status" value="4"/>
</dbReference>
<feature type="domain" description="SLH" evidence="8">
    <location>
        <begin position="1515"/>
        <end position="1578"/>
    </location>
</feature>
<dbReference type="RefSeq" id="WP_249861525.1">
    <property type="nucleotide sequence ID" value="NZ_CP027059.1"/>
</dbReference>
<dbReference type="InterPro" id="IPR046240">
    <property type="entry name" value="DUF6273"/>
</dbReference>
<dbReference type="SUPFAM" id="SSF81296">
    <property type="entry name" value="E set domains"/>
    <property type="match status" value="1"/>
</dbReference>
<feature type="repeat" description="NHL" evidence="6">
    <location>
        <begin position="284"/>
        <end position="315"/>
    </location>
</feature>
<evidence type="ECO:0000313" key="9">
    <source>
        <dbReference type="EMBL" id="UQZ85945.1"/>
    </source>
</evidence>
<feature type="domain" description="Fibronectin type-III" evidence="7">
    <location>
        <begin position="1253"/>
        <end position="1340"/>
    </location>
</feature>
<protein>
    <submittedName>
        <fullName evidence="9">Chitinase A1</fullName>
        <ecNumber evidence="9">3.2.1.14</ecNumber>
    </submittedName>
</protein>
<keyword evidence="5" id="KW-0624">Polysaccharide degradation</keyword>
<feature type="domain" description="Fibronectin type-III" evidence="7">
    <location>
        <begin position="1153"/>
        <end position="1240"/>
    </location>
</feature>
<keyword evidence="4" id="KW-0119">Carbohydrate metabolism</keyword>